<sequence>MSNTASKENTEIESSKEPTRPKVRTNFLHRKLMTRLIHNRLYPRTIKESFAINIQSIWLAVRIKGRASGMP</sequence>
<feature type="compositionally biased region" description="Basic and acidic residues" evidence="1">
    <location>
        <begin position="8"/>
        <end position="20"/>
    </location>
</feature>
<comment type="caution">
    <text evidence="2">The sequence shown here is derived from an EMBL/GenBank/DDBJ whole genome shotgun (WGS) entry which is preliminary data.</text>
</comment>
<evidence type="ECO:0000256" key="1">
    <source>
        <dbReference type="SAM" id="MobiDB-lite"/>
    </source>
</evidence>
<name>A0A4S8QXZ9_9HELO</name>
<dbReference type="AlphaFoldDB" id="A0A4S8QXZ9"/>
<evidence type="ECO:0000313" key="2">
    <source>
        <dbReference type="EMBL" id="THV46519.1"/>
    </source>
</evidence>
<accession>A0A4S8QXZ9</accession>
<gene>
    <name evidence="2" type="ORF">BGAL_0379g00020</name>
</gene>
<organism evidence="2 3">
    <name type="scientific">Botrytis galanthina</name>
    <dbReference type="NCBI Taxonomy" id="278940"/>
    <lineage>
        <taxon>Eukaryota</taxon>
        <taxon>Fungi</taxon>
        <taxon>Dikarya</taxon>
        <taxon>Ascomycota</taxon>
        <taxon>Pezizomycotina</taxon>
        <taxon>Leotiomycetes</taxon>
        <taxon>Helotiales</taxon>
        <taxon>Sclerotiniaceae</taxon>
        <taxon>Botrytis</taxon>
    </lineage>
</organism>
<dbReference type="Proteomes" id="UP000308671">
    <property type="component" value="Unassembled WGS sequence"/>
</dbReference>
<dbReference type="OrthoDB" id="3541180at2759"/>
<proteinExistence type="predicted"/>
<protein>
    <submittedName>
        <fullName evidence="2">Uncharacterized protein</fullName>
    </submittedName>
</protein>
<feature type="region of interest" description="Disordered" evidence="1">
    <location>
        <begin position="1"/>
        <end position="24"/>
    </location>
</feature>
<evidence type="ECO:0000313" key="3">
    <source>
        <dbReference type="Proteomes" id="UP000308671"/>
    </source>
</evidence>
<keyword evidence="3" id="KW-1185">Reference proteome</keyword>
<dbReference type="EMBL" id="PQXL01000379">
    <property type="protein sequence ID" value="THV46519.1"/>
    <property type="molecule type" value="Genomic_DNA"/>
</dbReference>
<reference evidence="2 3" key="1">
    <citation type="submission" date="2017-12" db="EMBL/GenBank/DDBJ databases">
        <title>Comparative genomics of Botrytis spp.</title>
        <authorList>
            <person name="Valero-Jimenez C.A."/>
            <person name="Tapia P."/>
            <person name="Veloso J."/>
            <person name="Silva-Moreno E."/>
            <person name="Staats M."/>
            <person name="Valdes J.H."/>
            <person name="Van Kan J.A.L."/>
        </authorList>
    </citation>
    <scope>NUCLEOTIDE SEQUENCE [LARGE SCALE GENOMIC DNA]</scope>
    <source>
        <strain evidence="2 3">MUCL435</strain>
    </source>
</reference>